<dbReference type="InterPro" id="IPR010987">
    <property type="entry name" value="Glutathione-S-Trfase_C-like"/>
</dbReference>
<dbReference type="Pfam" id="PF14497">
    <property type="entry name" value="GST_C_3"/>
    <property type="match status" value="1"/>
</dbReference>
<dbReference type="InterPro" id="IPR040079">
    <property type="entry name" value="Glutathione_S-Trfase"/>
</dbReference>
<keyword evidence="3" id="KW-0808">Transferase</keyword>
<dbReference type="InterPro" id="IPR050213">
    <property type="entry name" value="GST_superfamily"/>
</dbReference>
<comment type="caution">
    <text evidence="3">The sequence shown here is derived from an EMBL/GenBank/DDBJ whole genome shotgun (WGS) entry which is preliminary data.</text>
</comment>
<name>A0A2V0PLZ4_9CHLO</name>
<dbReference type="InterPro" id="IPR004045">
    <property type="entry name" value="Glutathione_S-Trfase_N"/>
</dbReference>
<feature type="domain" description="GST N-terminal" evidence="1">
    <location>
        <begin position="1"/>
        <end position="78"/>
    </location>
</feature>
<dbReference type="SFLD" id="SFLDG00363">
    <property type="entry name" value="AMPS_(cytGST):_Alpha-__Mu-__Pi"/>
    <property type="match status" value="1"/>
</dbReference>
<dbReference type="CDD" id="cd03039">
    <property type="entry name" value="GST_N_Sigma_like"/>
    <property type="match status" value="1"/>
</dbReference>
<dbReference type="InterPro" id="IPR036282">
    <property type="entry name" value="Glutathione-S-Trfase_C_sf"/>
</dbReference>
<dbReference type="GO" id="GO:0004364">
    <property type="term" value="F:glutathione transferase activity"/>
    <property type="evidence" value="ECO:0007669"/>
    <property type="project" value="TreeGrafter"/>
</dbReference>
<sequence>MAIKLYYFGLPGRAEVARLCLHIAGTDFEDLRFSFEDWSKFKAKMPFGQAPVLEVDRKLLAQSAAIDRYLAAKAGLVPEDLWQAALADQAYCYCHDLMQPLYDTFKIKELDEKIAARKAVLDGPLKDKLAHATKLVEAAADGYVAGPTLSHGDLHLFSTLSTLTSGWLDGVPKDLLDSYPVLKAYRNKIASHPKVKAYYEKAENDDDVRRAYKPDA</sequence>
<dbReference type="Proteomes" id="UP000247498">
    <property type="component" value="Unassembled WGS sequence"/>
</dbReference>
<evidence type="ECO:0000313" key="4">
    <source>
        <dbReference type="Proteomes" id="UP000247498"/>
    </source>
</evidence>
<dbReference type="InParanoid" id="A0A2V0PLZ4"/>
<dbReference type="STRING" id="307507.A0A2V0PLZ4"/>
<dbReference type="SUPFAM" id="SSF47616">
    <property type="entry name" value="GST C-terminal domain-like"/>
    <property type="match status" value="1"/>
</dbReference>
<dbReference type="AlphaFoldDB" id="A0A2V0PLZ4"/>
<reference evidence="3 4" key="1">
    <citation type="journal article" date="2018" name="Sci. Rep.">
        <title>Raphidocelis subcapitata (=Pseudokirchneriella subcapitata) provides an insight into genome evolution and environmental adaptations in the Sphaeropleales.</title>
        <authorList>
            <person name="Suzuki S."/>
            <person name="Yamaguchi H."/>
            <person name="Nakajima N."/>
            <person name="Kawachi M."/>
        </authorList>
    </citation>
    <scope>NUCLEOTIDE SEQUENCE [LARGE SCALE GENOMIC DNA]</scope>
    <source>
        <strain evidence="3 4">NIES-35</strain>
    </source>
</reference>
<proteinExistence type="predicted"/>
<dbReference type="SFLD" id="SFLDG01205">
    <property type="entry name" value="AMPS.1"/>
    <property type="match status" value="1"/>
</dbReference>
<feature type="domain" description="GST C-terminal" evidence="2">
    <location>
        <begin position="80"/>
        <end position="208"/>
    </location>
</feature>
<dbReference type="FunFam" id="3.40.30.10:FF:000035">
    <property type="entry name" value="hematopoietic prostaglandin D synthase"/>
    <property type="match status" value="1"/>
</dbReference>
<evidence type="ECO:0000259" key="2">
    <source>
        <dbReference type="PROSITE" id="PS50405"/>
    </source>
</evidence>
<evidence type="ECO:0000313" key="3">
    <source>
        <dbReference type="EMBL" id="GBF98377.1"/>
    </source>
</evidence>
<dbReference type="SFLD" id="SFLDS00019">
    <property type="entry name" value="Glutathione_Transferase_(cytos"/>
    <property type="match status" value="1"/>
</dbReference>
<evidence type="ECO:0000259" key="1">
    <source>
        <dbReference type="PROSITE" id="PS50404"/>
    </source>
</evidence>
<dbReference type="InterPro" id="IPR036249">
    <property type="entry name" value="Thioredoxin-like_sf"/>
</dbReference>
<dbReference type="Gene3D" id="1.20.1050.10">
    <property type="match status" value="1"/>
</dbReference>
<gene>
    <name evidence="3" type="ORF">Rsub_10772</name>
</gene>
<dbReference type="PROSITE" id="PS50404">
    <property type="entry name" value="GST_NTER"/>
    <property type="match status" value="1"/>
</dbReference>
<dbReference type="EMBL" id="BDRX01000123">
    <property type="protein sequence ID" value="GBF98377.1"/>
    <property type="molecule type" value="Genomic_DNA"/>
</dbReference>
<keyword evidence="4" id="KW-1185">Reference proteome</keyword>
<dbReference type="PANTHER" id="PTHR11571">
    <property type="entry name" value="GLUTATHIONE S-TRANSFERASE"/>
    <property type="match status" value="1"/>
</dbReference>
<accession>A0A2V0PLZ4</accession>
<dbReference type="CDD" id="cd03192">
    <property type="entry name" value="GST_C_Sigma_like"/>
    <property type="match status" value="1"/>
</dbReference>
<dbReference type="OrthoDB" id="414243at2759"/>
<dbReference type="PANTHER" id="PTHR11571:SF150">
    <property type="entry name" value="GLUTATHIONE S-TRANSFERASE"/>
    <property type="match status" value="1"/>
</dbReference>
<protein>
    <submittedName>
        <fullName evidence="3">Glutathione S-transferase</fullName>
    </submittedName>
</protein>
<dbReference type="Pfam" id="PF02798">
    <property type="entry name" value="GST_N"/>
    <property type="match status" value="1"/>
</dbReference>
<dbReference type="GO" id="GO:0006749">
    <property type="term" value="P:glutathione metabolic process"/>
    <property type="evidence" value="ECO:0007669"/>
    <property type="project" value="TreeGrafter"/>
</dbReference>
<organism evidence="3 4">
    <name type="scientific">Raphidocelis subcapitata</name>
    <dbReference type="NCBI Taxonomy" id="307507"/>
    <lineage>
        <taxon>Eukaryota</taxon>
        <taxon>Viridiplantae</taxon>
        <taxon>Chlorophyta</taxon>
        <taxon>core chlorophytes</taxon>
        <taxon>Chlorophyceae</taxon>
        <taxon>CS clade</taxon>
        <taxon>Sphaeropleales</taxon>
        <taxon>Selenastraceae</taxon>
        <taxon>Raphidocelis</taxon>
    </lineage>
</organism>
<dbReference type="PROSITE" id="PS50405">
    <property type="entry name" value="GST_CTER"/>
    <property type="match status" value="1"/>
</dbReference>
<dbReference type="Gene3D" id="3.40.30.10">
    <property type="entry name" value="Glutaredoxin"/>
    <property type="match status" value="1"/>
</dbReference>
<dbReference type="InterPro" id="IPR004046">
    <property type="entry name" value="GST_C"/>
</dbReference>
<dbReference type="SUPFAM" id="SSF52833">
    <property type="entry name" value="Thioredoxin-like"/>
    <property type="match status" value="1"/>
</dbReference>